<dbReference type="SMR" id="A0A9Q5MK19"/>
<dbReference type="SUPFAM" id="SSF55729">
    <property type="entry name" value="Acyl-CoA N-acyltransferases (Nat)"/>
    <property type="match status" value="1"/>
</dbReference>
<dbReference type="Gene3D" id="3.40.630.30">
    <property type="match status" value="1"/>
</dbReference>
<accession>A0A9Q5MK19</accession>
<dbReference type="PANTHER" id="PTHR43792:SF1">
    <property type="entry name" value="N-ACETYLTRANSFERASE DOMAIN-CONTAINING PROTEIN"/>
    <property type="match status" value="1"/>
</dbReference>
<protein>
    <submittedName>
        <fullName evidence="2">N-acetyltransferase</fullName>
    </submittedName>
</protein>
<feature type="domain" description="N-acetyltransferase" evidence="1">
    <location>
        <begin position="4"/>
        <end position="138"/>
    </location>
</feature>
<comment type="caution">
    <text evidence="2">The sequence shown here is derived from an EMBL/GenBank/DDBJ whole genome shotgun (WGS) entry which is preliminary data.</text>
</comment>
<dbReference type="PANTHER" id="PTHR43792">
    <property type="entry name" value="GNAT FAMILY, PUTATIVE (AFU_ORTHOLOGUE AFUA_3G00765)-RELATED-RELATED"/>
    <property type="match status" value="1"/>
</dbReference>
<evidence type="ECO:0000313" key="3">
    <source>
        <dbReference type="Proteomes" id="UP000253597"/>
    </source>
</evidence>
<dbReference type="InterPro" id="IPR051531">
    <property type="entry name" value="N-acetyltransferase"/>
</dbReference>
<dbReference type="GO" id="GO:0016747">
    <property type="term" value="F:acyltransferase activity, transferring groups other than amino-acyl groups"/>
    <property type="evidence" value="ECO:0007669"/>
    <property type="project" value="InterPro"/>
</dbReference>
<proteinExistence type="predicted"/>
<dbReference type="AlphaFoldDB" id="A0A9Q5MK19"/>
<dbReference type="RefSeq" id="WP_001164981.1">
    <property type="nucleotide sequence ID" value="NZ_ASPZ01000019.1"/>
</dbReference>
<reference evidence="2 3" key="1">
    <citation type="submission" date="2019-01" db="EMBL/GenBank/DDBJ databases">
        <title>Draft genome sequence of heavy metal resistant Bacillus cereus NWUAB01.</title>
        <authorList>
            <person name="Babalola O."/>
            <person name="Aremu B.R."/>
            <person name="Ayangbenro A.S."/>
        </authorList>
    </citation>
    <scope>NUCLEOTIDE SEQUENCE [LARGE SCALE GENOMIC DNA]</scope>
    <source>
        <strain evidence="2 3">NWUAB01</strain>
    </source>
</reference>
<dbReference type="Proteomes" id="UP000253597">
    <property type="component" value="Unassembled WGS sequence"/>
</dbReference>
<evidence type="ECO:0000259" key="1">
    <source>
        <dbReference type="Pfam" id="PF13302"/>
    </source>
</evidence>
<organism evidence="2 3">
    <name type="scientific">Bacillus cereus</name>
    <dbReference type="NCBI Taxonomy" id="1396"/>
    <lineage>
        <taxon>Bacteria</taxon>
        <taxon>Bacillati</taxon>
        <taxon>Bacillota</taxon>
        <taxon>Bacilli</taxon>
        <taxon>Bacillales</taxon>
        <taxon>Bacillaceae</taxon>
        <taxon>Bacillus</taxon>
        <taxon>Bacillus cereus group</taxon>
    </lineage>
</organism>
<dbReference type="InterPro" id="IPR000182">
    <property type="entry name" value="GNAT_dom"/>
</dbReference>
<dbReference type="InterPro" id="IPR016181">
    <property type="entry name" value="Acyl_CoA_acyltransferase"/>
</dbReference>
<dbReference type="Pfam" id="PF13302">
    <property type="entry name" value="Acetyltransf_3"/>
    <property type="match status" value="1"/>
</dbReference>
<evidence type="ECO:0000313" key="2">
    <source>
        <dbReference type="EMBL" id="RWQ71644.1"/>
    </source>
</evidence>
<gene>
    <name evidence="2" type="ORF">DR116_0022995</name>
</gene>
<dbReference type="GeneID" id="99620460"/>
<sequence length="192" mass="22179">MQHVTLLPLDLCHTNVIFELSSDPHIKNALGITVENIEDTKTFLLFAIEEERQKKSLSRMIVNEENEIIGLTTLKHINNEKKQSHIGSWLGYPYWGKGYNEAAKKEIFKIAFLDLQLSYVFAGAKTNNIRSLKAQEKLPYISLHVENKFPDEHAALEKEVKSPCSLHVVSRKNFLNWLKLQNEEEKYEGIEN</sequence>
<name>A0A9Q5MK19_BACCE</name>
<dbReference type="EMBL" id="QNGD03000012">
    <property type="protein sequence ID" value="RWQ71644.1"/>
    <property type="molecule type" value="Genomic_DNA"/>
</dbReference>